<protein>
    <recommendedName>
        <fullName evidence="4">Conidiation protein 6</fullName>
    </recommendedName>
</protein>
<dbReference type="GO" id="GO:0005737">
    <property type="term" value="C:cytoplasm"/>
    <property type="evidence" value="ECO:0007669"/>
    <property type="project" value="TreeGrafter"/>
</dbReference>
<name>A0A067TE34_GALM3</name>
<dbReference type="PANTHER" id="PTHR36576">
    <property type="entry name" value="UPF0654 PROTEIN C11D3.01C-RELATED"/>
    <property type="match status" value="1"/>
</dbReference>
<sequence length="156" mass="16858">MSGIRLSSTILPKRLLMPRAGYHCFRIYSSDAPAHGKNPERVAAGLKATLHNPATSPEAKDSARHRLHEMGEKDPERVAAGLKASLHNPATSSEAKKHASSRLVELGYEIDESGKVSAAEEEHRKLGGYKATLKNVHASEAAKEHATKVLKEHGAI</sequence>
<organism evidence="2 3">
    <name type="scientific">Galerina marginata (strain CBS 339.88)</name>
    <dbReference type="NCBI Taxonomy" id="685588"/>
    <lineage>
        <taxon>Eukaryota</taxon>
        <taxon>Fungi</taxon>
        <taxon>Dikarya</taxon>
        <taxon>Basidiomycota</taxon>
        <taxon>Agaricomycotina</taxon>
        <taxon>Agaricomycetes</taxon>
        <taxon>Agaricomycetidae</taxon>
        <taxon>Agaricales</taxon>
        <taxon>Agaricineae</taxon>
        <taxon>Strophariaceae</taxon>
        <taxon>Galerina</taxon>
    </lineage>
</organism>
<evidence type="ECO:0000256" key="1">
    <source>
        <dbReference type="SAM" id="MobiDB-lite"/>
    </source>
</evidence>
<dbReference type="Pfam" id="PF10346">
    <property type="entry name" value="Con-6"/>
    <property type="match status" value="3"/>
</dbReference>
<evidence type="ECO:0000313" key="3">
    <source>
        <dbReference type="Proteomes" id="UP000027222"/>
    </source>
</evidence>
<dbReference type="EMBL" id="KL142377">
    <property type="protein sequence ID" value="KDR77253.1"/>
    <property type="molecule type" value="Genomic_DNA"/>
</dbReference>
<gene>
    <name evidence="2" type="ORF">GALMADRAFT_95991</name>
</gene>
<reference evidence="3" key="1">
    <citation type="journal article" date="2014" name="Proc. Natl. Acad. Sci. U.S.A.">
        <title>Extensive sampling of basidiomycete genomes demonstrates inadequacy of the white-rot/brown-rot paradigm for wood decay fungi.</title>
        <authorList>
            <person name="Riley R."/>
            <person name="Salamov A.A."/>
            <person name="Brown D.W."/>
            <person name="Nagy L.G."/>
            <person name="Floudas D."/>
            <person name="Held B.W."/>
            <person name="Levasseur A."/>
            <person name="Lombard V."/>
            <person name="Morin E."/>
            <person name="Otillar R."/>
            <person name="Lindquist E.A."/>
            <person name="Sun H."/>
            <person name="LaButti K.M."/>
            <person name="Schmutz J."/>
            <person name="Jabbour D."/>
            <person name="Luo H."/>
            <person name="Baker S.E."/>
            <person name="Pisabarro A.G."/>
            <person name="Walton J.D."/>
            <person name="Blanchette R.A."/>
            <person name="Henrissat B."/>
            <person name="Martin F."/>
            <person name="Cullen D."/>
            <person name="Hibbett D.S."/>
            <person name="Grigoriev I.V."/>
        </authorList>
    </citation>
    <scope>NUCLEOTIDE SEQUENCE [LARGE SCALE GENOMIC DNA]</scope>
    <source>
        <strain evidence="3">CBS 339.88</strain>
    </source>
</reference>
<evidence type="ECO:0000313" key="2">
    <source>
        <dbReference type="EMBL" id="KDR77253.1"/>
    </source>
</evidence>
<dbReference type="InterPro" id="IPR052670">
    <property type="entry name" value="UPF0654_domain"/>
</dbReference>
<dbReference type="OrthoDB" id="5419162at2759"/>
<dbReference type="AlphaFoldDB" id="A0A067TE34"/>
<accession>A0A067TE34</accession>
<dbReference type="HOGENOM" id="CLU_107705_0_0_1"/>
<feature type="compositionally biased region" description="Basic and acidic residues" evidence="1">
    <location>
        <begin position="58"/>
        <end position="77"/>
    </location>
</feature>
<evidence type="ECO:0008006" key="4">
    <source>
        <dbReference type="Google" id="ProtNLM"/>
    </source>
</evidence>
<dbReference type="Proteomes" id="UP000027222">
    <property type="component" value="Unassembled WGS sequence"/>
</dbReference>
<keyword evidence="3" id="KW-1185">Reference proteome</keyword>
<feature type="region of interest" description="Disordered" evidence="1">
    <location>
        <begin position="50"/>
        <end position="100"/>
    </location>
</feature>
<dbReference type="PANTHER" id="PTHR36576:SF1">
    <property type="entry name" value="UPF0654 PROTEIN C11D3.01C-RELATED"/>
    <property type="match status" value="1"/>
</dbReference>
<dbReference type="InterPro" id="IPR018824">
    <property type="entry name" value="Conidiation-specific_6"/>
</dbReference>
<proteinExistence type="predicted"/>